<dbReference type="PANTHER" id="PTHR42928">
    <property type="entry name" value="TRICARBOXYLATE-BINDING PROTEIN"/>
    <property type="match status" value="1"/>
</dbReference>
<accession>A0A3S0I9U7</accession>
<evidence type="ECO:0000313" key="3">
    <source>
        <dbReference type="Proteomes" id="UP000267418"/>
    </source>
</evidence>
<protein>
    <submittedName>
        <fullName evidence="2">Twin-arginine translocation pathway signal protein</fullName>
    </submittedName>
</protein>
<comment type="similarity">
    <text evidence="1">Belongs to the UPF0065 (bug) family.</text>
</comment>
<dbReference type="AlphaFoldDB" id="A0A3S0I9U7"/>
<dbReference type="Gene3D" id="3.40.190.150">
    <property type="entry name" value="Bordetella uptake gene, domain 1"/>
    <property type="match status" value="1"/>
</dbReference>
<dbReference type="InterPro" id="IPR005064">
    <property type="entry name" value="BUG"/>
</dbReference>
<dbReference type="OrthoDB" id="8686127at2"/>
<dbReference type="Pfam" id="PF03401">
    <property type="entry name" value="TctC"/>
    <property type="match status" value="1"/>
</dbReference>
<dbReference type="PIRSF" id="PIRSF017082">
    <property type="entry name" value="YflP"/>
    <property type="match status" value="1"/>
</dbReference>
<evidence type="ECO:0000256" key="1">
    <source>
        <dbReference type="ARBA" id="ARBA00006987"/>
    </source>
</evidence>
<dbReference type="Gene3D" id="3.40.190.10">
    <property type="entry name" value="Periplasmic binding protein-like II"/>
    <property type="match status" value="1"/>
</dbReference>
<evidence type="ECO:0000313" key="2">
    <source>
        <dbReference type="EMBL" id="RTQ30636.1"/>
    </source>
</evidence>
<proteinExistence type="inferred from homology"/>
<reference evidence="2 3" key="1">
    <citation type="submission" date="2018-12" db="EMBL/GenBank/DDBJ databases">
        <title>The genome of Variovorax gossypii DSM 100435.</title>
        <authorList>
            <person name="Gao J."/>
            <person name="Sun J."/>
        </authorList>
    </citation>
    <scope>NUCLEOTIDE SEQUENCE [LARGE SCALE GENOMIC DNA]</scope>
    <source>
        <strain evidence="2 3">DSM 100435</strain>
    </source>
</reference>
<comment type="caution">
    <text evidence="2">The sequence shown here is derived from an EMBL/GenBank/DDBJ whole genome shotgun (WGS) entry which is preliminary data.</text>
</comment>
<keyword evidence="3" id="KW-1185">Reference proteome</keyword>
<dbReference type="PANTHER" id="PTHR42928:SF5">
    <property type="entry name" value="BLR1237 PROTEIN"/>
    <property type="match status" value="1"/>
</dbReference>
<dbReference type="CDD" id="cd13579">
    <property type="entry name" value="PBP2_Bug_NagM"/>
    <property type="match status" value="1"/>
</dbReference>
<dbReference type="InterPro" id="IPR042100">
    <property type="entry name" value="Bug_dom1"/>
</dbReference>
<dbReference type="EMBL" id="RXOE01000012">
    <property type="protein sequence ID" value="RTQ30636.1"/>
    <property type="molecule type" value="Genomic_DNA"/>
</dbReference>
<sequence length="356" mass="37283">MRLAGEPSICSHARVDARTSDVSLPLEHPVKKSPAAWLNTLALIVAAFVGASPAIGQQAGRPPARILVGFSPGGTLDVVTRALADQLHGPLDRTVVVENKPGAGGKIAIDAMRSAPADGSVAMLCPDFLASIYPFVFNKLNYDPQRDILPVSTVVEFPMALAVPSSSPVKTFGEYAQWVRAHPEKANFGHAASGGPTHFLGLQIARIIGTPLQDIPFQGAAPMIVNLTGANVAAGTSTVGDFAQHHNAGKLRVLAVTSARRSPLLPDVPTFGELGRKELTAVGVLAICMAPGTPAAVVSEWSAAVRKAAATEQFASKVRMLGFMNTGSSPAEARARFGEMRVFWEPVVKASGFKAD</sequence>
<name>A0A3S0I9U7_9BURK</name>
<dbReference type="Proteomes" id="UP000267418">
    <property type="component" value="Unassembled WGS sequence"/>
</dbReference>
<organism evidence="2 3">
    <name type="scientific">Variovorax gossypii</name>
    <dbReference type="NCBI Taxonomy" id="1679495"/>
    <lineage>
        <taxon>Bacteria</taxon>
        <taxon>Pseudomonadati</taxon>
        <taxon>Pseudomonadota</taxon>
        <taxon>Betaproteobacteria</taxon>
        <taxon>Burkholderiales</taxon>
        <taxon>Comamonadaceae</taxon>
        <taxon>Variovorax</taxon>
    </lineage>
</organism>
<gene>
    <name evidence="2" type="ORF">EJP69_28525</name>
</gene>